<reference evidence="7" key="1">
    <citation type="submission" date="2016-03" db="EMBL/GenBank/DDBJ databases">
        <authorList>
            <person name="Heylen K."/>
            <person name="De Vos P."/>
            <person name="Vekeman B."/>
        </authorList>
    </citation>
    <scope>NUCLEOTIDE SEQUENCE [LARGE SCALE GENOMIC DNA]</scope>
    <source>
        <strain evidence="7">R-45383</strain>
    </source>
</reference>
<sequence>MSEFPLPDWPRAFGGPSGTGDIKTIPGDFFVEEILGFQPEGSGEHVFLFVEKIGENTEYVARLLARHAGVRQRDIGYAGLKDRHGRTRQCFSVWLPGKVEPDWRMLQGDHLKILEAVRHPRKLKRGVLQGNRFEILIRNWQGDRERLDAQLEQVKRLGFPNYFGEQRFGFQGRNVGRAAAMFGGVRVKAEQRSIYLSAARSYLFNLILAERVAIGSWSTGLTGEAFMLAGSHSYFAADEIDSALAARLAAGDIQCSGALWGKGVSGARADALELEQRIVAAQPILAQGLISAGLTQDRRALVVRPTDLVWGFESEAVLRLGFGLPAGAYATALLREIVALDESLGVVAT</sequence>
<dbReference type="InterPro" id="IPR020119">
    <property type="entry name" value="PsdUridine_synth_TruD_CS"/>
</dbReference>
<dbReference type="STRING" id="702114.A1355_00705"/>
<comment type="caution">
    <text evidence="6">The sequence shown here is derived from an EMBL/GenBank/DDBJ whole genome shotgun (WGS) entry which is preliminary data.</text>
</comment>
<dbReference type="Pfam" id="PF01142">
    <property type="entry name" value="TruD"/>
    <property type="match status" value="2"/>
</dbReference>
<dbReference type="NCBIfam" id="NF002153">
    <property type="entry name" value="PRK00984.1-2"/>
    <property type="match status" value="1"/>
</dbReference>
<proteinExistence type="inferred from homology"/>
<dbReference type="HAMAP" id="MF_01082">
    <property type="entry name" value="TruD"/>
    <property type="match status" value="1"/>
</dbReference>
<evidence type="ECO:0000259" key="5">
    <source>
        <dbReference type="PROSITE" id="PS50984"/>
    </source>
</evidence>
<protein>
    <recommendedName>
        <fullName evidence="4">tRNA pseudouridine synthase D</fullName>
        <ecNumber evidence="4">5.4.99.27</ecNumber>
    </recommendedName>
    <alternativeName>
        <fullName evidence="4">tRNA pseudouridine(13) synthase</fullName>
    </alternativeName>
    <alternativeName>
        <fullName evidence="4">tRNA pseudouridylate synthase D</fullName>
    </alternativeName>
    <alternativeName>
        <fullName evidence="4">tRNA-uridine isomerase D</fullName>
    </alternativeName>
</protein>
<keyword evidence="3 4" id="KW-0413">Isomerase</keyword>
<dbReference type="GO" id="GO:0160150">
    <property type="term" value="F:tRNA pseudouridine(13) synthase activity"/>
    <property type="evidence" value="ECO:0007669"/>
    <property type="project" value="UniProtKB-EC"/>
</dbReference>
<comment type="catalytic activity">
    <reaction evidence="4">
        <text>uridine(13) in tRNA = pseudouridine(13) in tRNA</text>
        <dbReference type="Rhea" id="RHEA:42540"/>
        <dbReference type="Rhea" id="RHEA-COMP:10105"/>
        <dbReference type="Rhea" id="RHEA-COMP:10106"/>
        <dbReference type="ChEBI" id="CHEBI:65314"/>
        <dbReference type="ChEBI" id="CHEBI:65315"/>
        <dbReference type="EC" id="5.4.99.27"/>
    </reaction>
</comment>
<evidence type="ECO:0000313" key="7">
    <source>
        <dbReference type="Proteomes" id="UP000077628"/>
    </source>
</evidence>
<dbReference type="Proteomes" id="UP000077628">
    <property type="component" value="Unassembled WGS sequence"/>
</dbReference>
<dbReference type="GO" id="GO:0005829">
    <property type="term" value="C:cytosol"/>
    <property type="evidence" value="ECO:0007669"/>
    <property type="project" value="TreeGrafter"/>
</dbReference>
<evidence type="ECO:0000313" key="6">
    <source>
        <dbReference type="EMBL" id="OAI14250.1"/>
    </source>
</evidence>
<dbReference type="InterPro" id="IPR050170">
    <property type="entry name" value="TruD_pseudoU_synthase"/>
</dbReference>
<dbReference type="SUPFAM" id="SSF55120">
    <property type="entry name" value="Pseudouridine synthase"/>
    <property type="match status" value="1"/>
</dbReference>
<dbReference type="EMBL" id="LUUK01000202">
    <property type="protein sequence ID" value="OAI14250.1"/>
    <property type="molecule type" value="Genomic_DNA"/>
</dbReference>
<comment type="function">
    <text evidence="4">Responsible for synthesis of pseudouridine from uracil-13 in transfer RNAs.</text>
</comment>
<dbReference type="InterPro" id="IPR042214">
    <property type="entry name" value="TruD_catalytic"/>
</dbReference>
<dbReference type="InterPro" id="IPR011760">
    <property type="entry name" value="PsdUridine_synth_TruD_insert"/>
</dbReference>
<evidence type="ECO:0000256" key="4">
    <source>
        <dbReference type="HAMAP-Rule" id="MF_01082"/>
    </source>
</evidence>
<dbReference type="OrthoDB" id="1550679at2"/>
<dbReference type="GO" id="GO:0031119">
    <property type="term" value="P:tRNA pseudouridine synthesis"/>
    <property type="evidence" value="ECO:0007669"/>
    <property type="project" value="UniProtKB-UniRule"/>
</dbReference>
<dbReference type="PANTHER" id="PTHR47811">
    <property type="entry name" value="TRNA PSEUDOURIDINE SYNTHASE D"/>
    <property type="match status" value="1"/>
</dbReference>
<dbReference type="PANTHER" id="PTHR47811:SF1">
    <property type="entry name" value="TRNA PSEUDOURIDINE SYNTHASE D"/>
    <property type="match status" value="1"/>
</dbReference>
<dbReference type="GO" id="GO:0003723">
    <property type="term" value="F:RNA binding"/>
    <property type="evidence" value="ECO:0007669"/>
    <property type="project" value="InterPro"/>
</dbReference>
<dbReference type="AlphaFoldDB" id="A0A177NAX5"/>
<evidence type="ECO:0000256" key="2">
    <source>
        <dbReference type="ARBA" id="ARBA00022694"/>
    </source>
</evidence>
<keyword evidence="7" id="KW-1185">Reference proteome</keyword>
<dbReference type="InterPro" id="IPR001656">
    <property type="entry name" value="PsdUridine_synth_TruD"/>
</dbReference>
<dbReference type="Gene3D" id="3.30.2340.10">
    <property type="entry name" value="TruD, insertion domain"/>
    <property type="match status" value="1"/>
</dbReference>
<feature type="domain" description="TRUD" evidence="5">
    <location>
        <begin position="158"/>
        <end position="303"/>
    </location>
</feature>
<feature type="active site" description="Nucleophile" evidence="4">
    <location>
        <position position="82"/>
    </location>
</feature>
<accession>A0A177NAX5</accession>
<dbReference type="InterPro" id="IPR020103">
    <property type="entry name" value="PsdUridine_synth_cat_dom_sf"/>
</dbReference>
<dbReference type="CDD" id="cd02575">
    <property type="entry name" value="PseudoU_synth_EcTruD"/>
    <property type="match status" value="1"/>
</dbReference>
<organism evidence="6 7">
    <name type="scientific">Methylomonas koyamae</name>
    <dbReference type="NCBI Taxonomy" id="702114"/>
    <lineage>
        <taxon>Bacteria</taxon>
        <taxon>Pseudomonadati</taxon>
        <taxon>Pseudomonadota</taxon>
        <taxon>Gammaproteobacteria</taxon>
        <taxon>Methylococcales</taxon>
        <taxon>Methylococcaceae</taxon>
        <taxon>Methylomonas</taxon>
    </lineage>
</organism>
<dbReference type="PROSITE" id="PS50984">
    <property type="entry name" value="TRUD"/>
    <property type="match status" value="1"/>
</dbReference>
<evidence type="ECO:0000256" key="1">
    <source>
        <dbReference type="ARBA" id="ARBA00007953"/>
    </source>
</evidence>
<name>A0A177NAX5_9GAMM</name>
<dbReference type="InterPro" id="IPR043165">
    <property type="entry name" value="TruD_insert_sf"/>
</dbReference>
<comment type="similarity">
    <text evidence="1 4">Belongs to the pseudouridine synthase TruD family.</text>
</comment>
<evidence type="ECO:0000256" key="3">
    <source>
        <dbReference type="ARBA" id="ARBA00023235"/>
    </source>
</evidence>
<dbReference type="Gene3D" id="3.30.2350.20">
    <property type="entry name" value="TruD, catalytic domain"/>
    <property type="match status" value="1"/>
</dbReference>
<dbReference type="EC" id="5.4.99.27" evidence="4"/>
<gene>
    <name evidence="4" type="primary">truD</name>
    <name evidence="6" type="ORF">A1355_00705</name>
</gene>
<dbReference type="PROSITE" id="PS01268">
    <property type="entry name" value="UPF0024"/>
    <property type="match status" value="1"/>
</dbReference>
<keyword evidence="2 4" id="KW-0819">tRNA processing</keyword>
<dbReference type="RefSeq" id="WP_064031046.1">
    <property type="nucleotide sequence ID" value="NZ_LUUK01000202.1"/>
</dbReference>